<dbReference type="RefSeq" id="XP_014676851.1">
    <property type="nucleotide sequence ID" value="XM_014821365.1"/>
</dbReference>
<dbReference type="InterPro" id="IPR027993">
    <property type="entry name" value="DUF4495"/>
</dbReference>
<organism evidence="1 2">
    <name type="scientific">Priapulus caudatus</name>
    <name type="common">Priapulid worm</name>
    <dbReference type="NCBI Taxonomy" id="37621"/>
    <lineage>
        <taxon>Eukaryota</taxon>
        <taxon>Metazoa</taxon>
        <taxon>Ecdysozoa</taxon>
        <taxon>Scalidophora</taxon>
        <taxon>Priapulida</taxon>
        <taxon>Priapulimorpha</taxon>
        <taxon>Priapulimorphida</taxon>
        <taxon>Priapulidae</taxon>
        <taxon>Priapulus</taxon>
    </lineage>
</organism>
<reference evidence="2" key="1">
    <citation type="submission" date="2025-08" db="UniProtKB">
        <authorList>
            <consortium name="RefSeq"/>
        </authorList>
    </citation>
    <scope>IDENTIFICATION</scope>
</reference>
<dbReference type="Proteomes" id="UP000695022">
    <property type="component" value="Unplaced"/>
</dbReference>
<protein>
    <submittedName>
        <fullName evidence="2">Uncharacterized protein KIAA0825 homolog</fullName>
    </submittedName>
</protein>
<gene>
    <name evidence="2" type="primary">LOC106816742</name>
</gene>
<dbReference type="GeneID" id="106816742"/>
<dbReference type="Pfam" id="PF14906">
    <property type="entry name" value="DUF4495"/>
    <property type="match status" value="1"/>
</dbReference>
<evidence type="ECO:0000313" key="2">
    <source>
        <dbReference type="RefSeq" id="XP_014676851.1"/>
    </source>
</evidence>
<dbReference type="PANTHER" id="PTHR33960:SF1">
    <property type="entry name" value="SIMILAR TO KIAA0825 PROTEIN"/>
    <property type="match status" value="1"/>
</dbReference>
<evidence type="ECO:0000313" key="1">
    <source>
        <dbReference type="Proteomes" id="UP000695022"/>
    </source>
</evidence>
<sequence>MAIRTKRGGADITDLYRVFKKGFPNTKKEEEQGSRLVLSQESTTVEEERPVPHPAHWLSYIQPGVFIPYCSSVNQMQTTNVLYILLRLLDSQPQPNWSLLLQLLLFKDFTLPIMLLTLPADRLVAVETKPASCGGALCCGEECQSCSGQCANLFTPILHVLSLCYHLPEALAKVLEPVIDRANLWYLCDANVKPVELPELPPALQALYTLMEPFFNRVLEPGLRAVLCRSAIADSDAPNFWTPFSDLPCGCVNKQLFHHEDSKKDVLHVAIEAMLDAMVAALSTVPVSVCMFFARMQDLLRAHIQQPAHDSVGLQMLAAGLHYHLHIGSHLEKILGARINPAMQEKLNTLGECLYQLIIANPSSIRPRRPSEELAQGFILTRKDFLQSNIDSIKQFFGTFSLPKENFYHDAPQEFADELLANMAGEILEAPGGNQSMHWVYYLLKNNMTWLTSQLDIPSLYPHADTTGIVASFNNSALPPDVSTEFNPLKEINMIGTGVFDQDAIASMPYDWQQLLQSDLGLSEVAFRQLLFNRHDMQEAAYLEEQEKKPVKVLRSLYEKDALELA</sequence>
<dbReference type="PANTHER" id="PTHR33960">
    <property type="entry name" value="SIMILAR TO KIAA0825 PROTEIN"/>
    <property type="match status" value="1"/>
</dbReference>
<accession>A0ABM1EXD0</accession>
<name>A0ABM1EXD0_PRICU</name>
<keyword evidence="1" id="KW-1185">Reference proteome</keyword>
<proteinExistence type="predicted"/>